<evidence type="ECO:0000313" key="3">
    <source>
        <dbReference type="Proteomes" id="UP001303046"/>
    </source>
</evidence>
<reference evidence="2 3" key="1">
    <citation type="submission" date="2023-08" db="EMBL/GenBank/DDBJ databases">
        <title>A Necator americanus chromosomal reference genome.</title>
        <authorList>
            <person name="Ilik V."/>
            <person name="Petrzelkova K.J."/>
            <person name="Pardy F."/>
            <person name="Fuh T."/>
            <person name="Niatou-Singa F.S."/>
            <person name="Gouil Q."/>
            <person name="Baker L."/>
            <person name="Ritchie M.E."/>
            <person name="Jex A.R."/>
            <person name="Gazzola D."/>
            <person name="Li H."/>
            <person name="Toshio Fujiwara R."/>
            <person name="Zhan B."/>
            <person name="Aroian R.V."/>
            <person name="Pafco B."/>
            <person name="Schwarz E.M."/>
        </authorList>
    </citation>
    <scope>NUCLEOTIDE SEQUENCE [LARGE SCALE GENOMIC DNA]</scope>
    <source>
        <strain evidence="2 3">Aroian</strain>
        <tissue evidence="2">Whole animal</tissue>
    </source>
</reference>
<keyword evidence="1" id="KW-0472">Membrane</keyword>
<protein>
    <submittedName>
        <fullName evidence="2">Uncharacterized protein</fullName>
    </submittedName>
</protein>
<feature type="transmembrane region" description="Helical" evidence="1">
    <location>
        <begin position="12"/>
        <end position="36"/>
    </location>
</feature>
<evidence type="ECO:0000256" key="1">
    <source>
        <dbReference type="SAM" id="Phobius"/>
    </source>
</evidence>
<gene>
    <name evidence="2" type="primary">Necator_chrV.g19922</name>
    <name evidence="2" type="ORF">RB195_015130</name>
</gene>
<keyword evidence="1" id="KW-0812">Transmembrane</keyword>
<evidence type="ECO:0000313" key="2">
    <source>
        <dbReference type="EMBL" id="KAK6757121.1"/>
    </source>
</evidence>
<sequence length="153" mass="17446">MVATTMAYSDSYVSAILAYGGVSLSVIIGLLSLYLIMYFMVSAENAALDIEECYEPVTELMQPIQAVTWYIIQVAVVADFFKISPSEVLHEYQRDADARKWIVRHSFPRNDLSNKFMTKFHSRFIKKGYDMNAIVSRTVLALSKEGRKKKKKS</sequence>
<name>A0ABR1E5T0_NECAM</name>
<comment type="caution">
    <text evidence="2">The sequence shown here is derived from an EMBL/GenBank/DDBJ whole genome shotgun (WGS) entry which is preliminary data.</text>
</comment>
<accession>A0ABR1E5T0</accession>
<dbReference type="Proteomes" id="UP001303046">
    <property type="component" value="Unassembled WGS sequence"/>
</dbReference>
<dbReference type="EMBL" id="JAVFWL010000005">
    <property type="protein sequence ID" value="KAK6757121.1"/>
    <property type="molecule type" value="Genomic_DNA"/>
</dbReference>
<proteinExistence type="predicted"/>
<organism evidence="2 3">
    <name type="scientific">Necator americanus</name>
    <name type="common">Human hookworm</name>
    <dbReference type="NCBI Taxonomy" id="51031"/>
    <lineage>
        <taxon>Eukaryota</taxon>
        <taxon>Metazoa</taxon>
        <taxon>Ecdysozoa</taxon>
        <taxon>Nematoda</taxon>
        <taxon>Chromadorea</taxon>
        <taxon>Rhabditida</taxon>
        <taxon>Rhabditina</taxon>
        <taxon>Rhabditomorpha</taxon>
        <taxon>Strongyloidea</taxon>
        <taxon>Ancylostomatidae</taxon>
        <taxon>Bunostominae</taxon>
        <taxon>Necator</taxon>
    </lineage>
</organism>
<keyword evidence="3" id="KW-1185">Reference proteome</keyword>
<keyword evidence="1" id="KW-1133">Transmembrane helix</keyword>